<dbReference type="PROSITE" id="PS00108">
    <property type="entry name" value="PROTEIN_KINASE_ST"/>
    <property type="match status" value="1"/>
</dbReference>
<dbReference type="InterPro" id="IPR051681">
    <property type="entry name" value="Ser/Thr_Kinases-Pseudokinases"/>
</dbReference>
<comment type="caution">
    <text evidence="6">The sequence shown here is derived from an EMBL/GenBank/DDBJ whole genome shotgun (WGS) entry which is preliminary data.</text>
</comment>
<feature type="non-terminal residue" evidence="6">
    <location>
        <position position="1"/>
    </location>
</feature>
<dbReference type="SUPFAM" id="SSF56112">
    <property type="entry name" value="Protein kinase-like (PK-like)"/>
    <property type="match status" value="1"/>
</dbReference>
<reference evidence="6" key="1">
    <citation type="submission" date="2020-11" db="EMBL/GenBank/DDBJ databases">
        <authorList>
            <consortium name="DOE Joint Genome Institute"/>
            <person name="Ahrendt S."/>
            <person name="Riley R."/>
            <person name="Andreopoulos W."/>
            <person name="Labutti K."/>
            <person name="Pangilinan J."/>
            <person name="Ruiz-Duenas F.J."/>
            <person name="Barrasa J.M."/>
            <person name="Sanchez-Garcia M."/>
            <person name="Camarero S."/>
            <person name="Miyauchi S."/>
            <person name="Serrano A."/>
            <person name="Linde D."/>
            <person name="Babiker R."/>
            <person name="Drula E."/>
            <person name="Ayuso-Fernandez I."/>
            <person name="Pacheco R."/>
            <person name="Padilla G."/>
            <person name="Ferreira P."/>
            <person name="Barriuso J."/>
            <person name="Kellner H."/>
            <person name="Castanera R."/>
            <person name="Alfaro M."/>
            <person name="Ramirez L."/>
            <person name="Pisabarro A.G."/>
            <person name="Kuo A."/>
            <person name="Tritt A."/>
            <person name="Lipzen A."/>
            <person name="He G."/>
            <person name="Yan M."/>
            <person name="Ng V."/>
            <person name="Cullen D."/>
            <person name="Martin F."/>
            <person name="Rosso M.-N."/>
            <person name="Henrissat B."/>
            <person name="Hibbett D."/>
            <person name="Martinez A.T."/>
            <person name="Grigoriev I.V."/>
        </authorList>
    </citation>
    <scope>NUCLEOTIDE SEQUENCE</scope>
    <source>
        <strain evidence="6">CBS 247.69</strain>
    </source>
</reference>
<dbReference type="PANTHER" id="PTHR44329">
    <property type="entry name" value="SERINE/THREONINE-PROTEIN KINASE TNNI3K-RELATED"/>
    <property type="match status" value="1"/>
</dbReference>
<dbReference type="OrthoDB" id="346907at2759"/>
<dbReference type="SMART" id="SM00220">
    <property type="entry name" value="S_TKc"/>
    <property type="match status" value="1"/>
</dbReference>
<feature type="domain" description="Protein kinase" evidence="5">
    <location>
        <begin position="1"/>
        <end position="232"/>
    </location>
</feature>
<dbReference type="AlphaFoldDB" id="A0A9P5Y0Z0"/>
<dbReference type="GO" id="GO:0004674">
    <property type="term" value="F:protein serine/threonine kinase activity"/>
    <property type="evidence" value="ECO:0007669"/>
    <property type="project" value="TreeGrafter"/>
</dbReference>
<accession>A0A9P5Y0Z0</accession>
<dbReference type="InterPro" id="IPR011009">
    <property type="entry name" value="Kinase-like_dom_sf"/>
</dbReference>
<dbReference type="InterPro" id="IPR008271">
    <property type="entry name" value="Ser/Thr_kinase_AS"/>
</dbReference>
<evidence type="ECO:0000256" key="1">
    <source>
        <dbReference type="ARBA" id="ARBA00022679"/>
    </source>
</evidence>
<dbReference type="PANTHER" id="PTHR44329:SF288">
    <property type="entry name" value="MITOGEN-ACTIVATED PROTEIN KINASE KINASE KINASE 20"/>
    <property type="match status" value="1"/>
</dbReference>
<dbReference type="InterPro" id="IPR001245">
    <property type="entry name" value="Ser-Thr/Tyr_kinase_cat_dom"/>
</dbReference>
<keyword evidence="1" id="KW-0808">Transferase</keyword>
<name>A0A9P5Y0Z0_9AGAR</name>
<evidence type="ECO:0000313" key="7">
    <source>
        <dbReference type="Proteomes" id="UP000807353"/>
    </source>
</evidence>
<dbReference type="PROSITE" id="PS50011">
    <property type="entry name" value="PROTEIN_KINASE_DOM"/>
    <property type="match status" value="1"/>
</dbReference>
<keyword evidence="4" id="KW-0067">ATP-binding</keyword>
<evidence type="ECO:0000313" key="6">
    <source>
        <dbReference type="EMBL" id="KAF9460304.1"/>
    </source>
</evidence>
<dbReference type="Gene3D" id="1.10.510.10">
    <property type="entry name" value="Transferase(Phosphotransferase) domain 1"/>
    <property type="match status" value="1"/>
</dbReference>
<keyword evidence="2" id="KW-0547">Nucleotide-binding</keyword>
<dbReference type="Pfam" id="PF07714">
    <property type="entry name" value="PK_Tyr_Ser-Thr"/>
    <property type="match status" value="1"/>
</dbReference>
<gene>
    <name evidence="6" type="ORF">BDZ94DRAFT_1169988</name>
</gene>
<dbReference type="Proteomes" id="UP000807353">
    <property type="component" value="Unassembled WGS sequence"/>
</dbReference>
<keyword evidence="3 6" id="KW-0418">Kinase</keyword>
<dbReference type="PIRSF" id="PIRSF000654">
    <property type="entry name" value="Integrin-linked_kinase"/>
    <property type="match status" value="1"/>
</dbReference>
<sequence length="232" mass="26132">RREQRLNQEVNIFMRLDHPNIVKFYGISFVFGGEPAMVMQWCEKGTATTFARHQPISDKLQLVKDICAGVEYLHTLEPPIVHGDLKGDNVLISDEGHAMLNDFGLSSKTQQYGCDTLGGSLRWQAPELLFDSISDGREDEWISSPQSTKSDVWAFACTTYEVLLGRLPYHDRQLNWAIIQEIMQGKGPLRPDDTLIHGSTKLLELMVDCWALRPSDRPCAVVIASRLGGIFL</sequence>
<evidence type="ECO:0000256" key="3">
    <source>
        <dbReference type="ARBA" id="ARBA00022777"/>
    </source>
</evidence>
<evidence type="ECO:0000256" key="4">
    <source>
        <dbReference type="ARBA" id="ARBA00022840"/>
    </source>
</evidence>
<keyword evidence="7" id="KW-1185">Reference proteome</keyword>
<dbReference type="GO" id="GO:0005524">
    <property type="term" value="F:ATP binding"/>
    <property type="evidence" value="ECO:0007669"/>
    <property type="project" value="UniProtKB-KW"/>
</dbReference>
<dbReference type="EMBL" id="MU150300">
    <property type="protein sequence ID" value="KAF9460304.1"/>
    <property type="molecule type" value="Genomic_DNA"/>
</dbReference>
<protein>
    <submittedName>
        <fullName evidence="6">Kinase-like domain-containing protein</fullName>
    </submittedName>
</protein>
<evidence type="ECO:0000256" key="2">
    <source>
        <dbReference type="ARBA" id="ARBA00022741"/>
    </source>
</evidence>
<evidence type="ECO:0000259" key="5">
    <source>
        <dbReference type="PROSITE" id="PS50011"/>
    </source>
</evidence>
<proteinExistence type="predicted"/>
<dbReference type="InterPro" id="IPR000719">
    <property type="entry name" value="Prot_kinase_dom"/>
</dbReference>
<organism evidence="6 7">
    <name type="scientific">Collybia nuda</name>
    <dbReference type="NCBI Taxonomy" id="64659"/>
    <lineage>
        <taxon>Eukaryota</taxon>
        <taxon>Fungi</taxon>
        <taxon>Dikarya</taxon>
        <taxon>Basidiomycota</taxon>
        <taxon>Agaricomycotina</taxon>
        <taxon>Agaricomycetes</taxon>
        <taxon>Agaricomycetidae</taxon>
        <taxon>Agaricales</taxon>
        <taxon>Tricholomatineae</taxon>
        <taxon>Clitocybaceae</taxon>
        <taxon>Collybia</taxon>
    </lineage>
</organism>